<protein>
    <recommendedName>
        <fullName evidence="11">ABC transporter permease</fullName>
    </recommendedName>
</protein>
<feature type="transmembrane region" description="Helical" evidence="6">
    <location>
        <begin position="372"/>
        <end position="393"/>
    </location>
</feature>
<dbReference type="InterPro" id="IPR025857">
    <property type="entry name" value="MacB_PCD"/>
</dbReference>
<proteinExistence type="predicted"/>
<dbReference type="KEGG" id="tuz:TUZN_1398"/>
<dbReference type="InterPro" id="IPR051125">
    <property type="entry name" value="ABC-4/HrtB_transporter"/>
</dbReference>
<sequence>MLAELSLAWKALWERKGRTIGTIVGVMIAFAALSLAVSVGNSFKASTQEFFASSFGVNNIYIVGQSFTDADVATITSYISPYVVAVVPVASAPVTVQVPGGESTAATLYGVPAQNISALIPNTALYAGTDAVAGPITLVGYYVAFDEATGQQRLYVGTPIVLSYRGRTHTLVTGGIIAAGAPNPALNTMTAVVVDINEFRSITGIDTYRTIVVTLRSQDDLAQIQSLLKSIFPNAEVFSPQSISQTITAFFTGLELFLGLVSGVSTVITALWLYDTMTISVLQRTKEFGILRAVGFRRRQITAMILYEALIIAAIGIAAGAALMAPLGLVKINFFALAGQNVQTPSVRGRGFGPFRGPGAFGSVSLSPDPRIAALAALLVLAVNLIGALIPAVRAGRLNIVEALRYE</sequence>
<keyword evidence="2" id="KW-1003">Cell membrane</keyword>
<evidence type="ECO:0000256" key="6">
    <source>
        <dbReference type="SAM" id="Phobius"/>
    </source>
</evidence>
<dbReference type="EMBL" id="CP002590">
    <property type="protein sequence ID" value="AEA12874.1"/>
    <property type="molecule type" value="Genomic_DNA"/>
</dbReference>
<dbReference type="Pfam" id="PF02687">
    <property type="entry name" value="FtsX"/>
    <property type="match status" value="1"/>
</dbReference>
<keyword evidence="10" id="KW-1185">Reference proteome</keyword>
<dbReference type="OrthoDB" id="11469at2157"/>
<feature type="transmembrane region" description="Helical" evidence="6">
    <location>
        <begin position="305"/>
        <end position="325"/>
    </location>
</feature>
<evidence type="ECO:0000256" key="4">
    <source>
        <dbReference type="ARBA" id="ARBA00022989"/>
    </source>
</evidence>
<keyword evidence="5 6" id="KW-0472">Membrane</keyword>
<feature type="transmembrane region" description="Helical" evidence="6">
    <location>
        <begin position="20"/>
        <end position="40"/>
    </location>
</feature>
<organism evidence="9 10">
    <name type="scientific">Thermoproteus uzoniensis (strain 768-20)</name>
    <dbReference type="NCBI Taxonomy" id="999630"/>
    <lineage>
        <taxon>Archaea</taxon>
        <taxon>Thermoproteota</taxon>
        <taxon>Thermoprotei</taxon>
        <taxon>Thermoproteales</taxon>
        <taxon>Thermoproteaceae</taxon>
        <taxon>Thermoproteus</taxon>
    </lineage>
</organism>
<dbReference type="RefSeq" id="WP_013680209.1">
    <property type="nucleotide sequence ID" value="NC_015315.1"/>
</dbReference>
<evidence type="ECO:0000256" key="3">
    <source>
        <dbReference type="ARBA" id="ARBA00022692"/>
    </source>
</evidence>
<dbReference type="GeneID" id="10360925"/>
<dbReference type="PANTHER" id="PTHR43738">
    <property type="entry name" value="ABC TRANSPORTER, MEMBRANE PROTEIN"/>
    <property type="match status" value="1"/>
</dbReference>
<dbReference type="GO" id="GO:0005886">
    <property type="term" value="C:plasma membrane"/>
    <property type="evidence" value="ECO:0007669"/>
    <property type="project" value="UniProtKB-SubCell"/>
</dbReference>
<dbReference type="Proteomes" id="UP000008138">
    <property type="component" value="Chromosome"/>
</dbReference>
<dbReference type="AlphaFoldDB" id="F2L1L8"/>
<reference key="2">
    <citation type="submission" date="2011-03" db="EMBL/GenBank/DDBJ databases">
        <title>Complete genome sequence of the thermoacidophilic crenarchaeon Thermoproteus uzoniensis 768-20.</title>
        <authorList>
            <person name="Mardanov A.V."/>
            <person name="Gumerov V.M."/>
            <person name="Beletsky A.V."/>
            <person name="Prokofeva M.I."/>
            <person name="Bonch-Osmolovskaya E.A."/>
            <person name="Ravin N.V."/>
            <person name="Skryabin K.G."/>
        </authorList>
    </citation>
    <scope>NUCLEOTIDE SEQUENCE</scope>
    <source>
        <strain>768-20</strain>
    </source>
</reference>
<evidence type="ECO:0000313" key="9">
    <source>
        <dbReference type="EMBL" id="AEA12874.1"/>
    </source>
</evidence>
<evidence type="ECO:0000259" key="8">
    <source>
        <dbReference type="Pfam" id="PF12704"/>
    </source>
</evidence>
<evidence type="ECO:0000256" key="2">
    <source>
        <dbReference type="ARBA" id="ARBA00022475"/>
    </source>
</evidence>
<dbReference type="STRING" id="999630.TUZN_1398"/>
<dbReference type="HOGENOM" id="CLU_000604_8_0_2"/>
<reference evidence="9 10" key="1">
    <citation type="journal article" date="2011" name="J. Bacteriol.">
        <title>Complete genome sequence of the thermoacidophilic crenarchaeon Thermoproteus uzoniensis 768-20.</title>
        <authorList>
            <person name="Mardanov A.V."/>
            <person name="Gumerov V.M."/>
            <person name="Beletsky A.V."/>
            <person name="Prokofeva M.I."/>
            <person name="Bonch-Osmolovskaya E.A."/>
            <person name="Ravin N.V."/>
            <person name="Skryabin K.G."/>
        </authorList>
    </citation>
    <scope>NUCLEOTIDE SEQUENCE [LARGE SCALE GENOMIC DNA]</scope>
    <source>
        <strain evidence="9 10">768-20</strain>
    </source>
</reference>
<evidence type="ECO:0000313" key="10">
    <source>
        <dbReference type="Proteomes" id="UP000008138"/>
    </source>
</evidence>
<dbReference type="eggNOG" id="arCOG02312">
    <property type="taxonomic scope" value="Archaea"/>
</dbReference>
<accession>F2L1L8</accession>
<dbReference type="PANTHER" id="PTHR43738:SF2">
    <property type="entry name" value="ABC TRANSPORTER PERMEASE"/>
    <property type="match status" value="1"/>
</dbReference>
<comment type="subcellular location">
    <subcellularLocation>
        <location evidence="1">Cell membrane</location>
        <topology evidence="1">Multi-pass membrane protein</topology>
    </subcellularLocation>
</comment>
<feature type="transmembrane region" description="Helical" evidence="6">
    <location>
        <begin position="249"/>
        <end position="274"/>
    </location>
</feature>
<evidence type="ECO:0000256" key="1">
    <source>
        <dbReference type="ARBA" id="ARBA00004651"/>
    </source>
</evidence>
<gene>
    <name evidence="9" type="ordered locus">TUZN_1398</name>
</gene>
<dbReference type="InterPro" id="IPR003838">
    <property type="entry name" value="ABC3_permease_C"/>
</dbReference>
<keyword evidence="3 6" id="KW-0812">Transmembrane</keyword>
<dbReference type="Pfam" id="PF12704">
    <property type="entry name" value="MacB_PCD"/>
    <property type="match status" value="1"/>
</dbReference>
<evidence type="ECO:0008006" key="11">
    <source>
        <dbReference type="Google" id="ProtNLM"/>
    </source>
</evidence>
<evidence type="ECO:0000259" key="7">
    <source>
        <dbReference type="Pfam" id="PF02687"/>
    </source>
</evidence>
<name>F2L1L8_THEU7</name>
<feature type="domain" description="ABC3 transporter permease C-terminal" evidence="7">
    <location>
        <begin position="260"/>
        <end position="399"/>
    </location>
</feature>
<feature type="domain" description="MacB-like periplasmic core" evidence="8">
    <location>
        <begin position="19"/>
        <end position="230"/>
    </location>
</feature>
<keyword evidence="4 6" id="KW-1133">Transmembrane helix</keyword>
<evidence type="ECO:0000256" key="5">
    <source>
        <dbReference type="ARBA" id="ARBA00023136"/>
    </source>
</evidence>